<dbReference type="SUPFAM" id="SSF55424">
    <property type="entry name" value="FAD/NAD-linked reductases, dimerisation (C-terminal) domain"/>
    <property type="match status" value="1"/>
</dbReference>
<dbReference type="Gene3D" id="3.30.390.30">
    <property type="match status" value="1"/>
</dbReference>
<evidence type="ECO:0000256" key="8">
    <source>
        <dbReference type="PIRSR" id="PIRSR000350-3"/>
    </source>
</evidence>
<feature type="domain" description="FAD/NAD(P)-binding" evidence="12">
    <location>
        <begin position="4"/>
        <end position="317"/>
    </location>
</feature>
<dbReference type="STRING" id="89093.SAMN04488558_1068"/>
<evidence type="ECO:0000256" key="4">
    <source>
        <dbReference type="ARBA" id="ARBA00023002"/>
    </source>
</evidence>
<evidence type="ECO:0000256" key="1">
    <source>
        <dbReference type="ARBA" id="ARBA00007532"/>
    </source>
</evidence>
<evidence type="ECO:0000256" key="6">
    <source>
        <dbReference type="ARBA" id="ARBA00023284"/>
    </source>
</evidence>
<proteinExistence type="inferred from homology"/>
<dbReference type="InterPro" id="IPR046952">
    <property type="entry name" value="GSHR/TRXR-like"/>
</dbReference>
<dbReference type="SUPFAM" id="SSF51905">
    <property type="entry name" value="FAD/NAD(P)-binding domain"/>
    <property type="match status" value="1"/>
</dbReference>
<evidence type="ECO:0000256" key="9">
    <source>
        <dbReference type="PIRSR" id="PIRSR000350-4"/>
    </source>
</evidence>
<dbReference type="InterPro" id="IPR012999">
    <property type="entry name" value="Pyr_OxRdtase_I_AS"/>
</dbReference>
<keyword evidence="3 8" id="KW-0274">FAD</keyword>
<name>A0A1H9DTN6_9LACT</name>
<comment type="similarity">
    <text evidence="1 10">Belongs to the class-I pyridine nucleotide-disulfide oxidoreductase family.</text>
</comment>
<dbReference type="PRINTS" id="PR00368">
    <property type="entry name" value="FADPNR"/>
</dbReference>
<evidence type="ECO:0000259" key="12">
    <source>
        <dbReference type="Pfam" id="PF07992"/>
    </source>
</evidence>
<dbReference type="GO" id="GO:0050660">
    <property type="term" value="F:flavin adenine dinucleotide binding"/>
    <property type="evidence" value="ECO:0007669"/>
    <property type="project" value="InterPro"/>
</dbReference>
<feature type="binding site" evidence="8">
    <location>
        <position position="114"/>
    </location>
    <ligand>
        <name>FAD</name>
        <dbReference type="ChEBI" id="CHEBI:57692"/>
    </ligand>
</feature>
<accession>A0A1H9DTN6</accession>
<dbReference type="InterPro" id="IPR016156">
    <property type="entry name" value="FAD/NAD-linked_Rdtase_dimer_sf"/>
</dbReference>
<organism evidence="13 14">
    <name type="scientific">Ignavigranum ruoffiae</name>
    <dbReference type="NCBI Taxonomy" id="89093"/>
    <lineage>
        <taxon>Bacteria</taxon>
        <taxon>Bacillati</taxon>
        <taxon>Bacillota</taxon>
        <taxon>Bacilli</taxon>
        <taxon>Lactobacillales</taxon>
        <taxon>Aerococcaceae</taxon>
        <taxon>Ignavigranum</taxon>
    </lineage>
</organism>
<feature type="binding site" evidence="8">
    <location>
        <position position="50"/>
    </location>
    <ligand>
        <name>FAD</name>
        <dbReference type="ChEBI" id="CHEBI:57692"/>
    </ligand>
</feature>
<evidence type="ECO:0000256" key="3">
    <source>
        <dbReference type="ARBA" id="ARBA00022827"/>
    </source>
</evidence>
<evidence type="ECO:0000256" key="10">
    <source>
        <dbReference type="RuleBase" id="RU003691"/>
    </source>
</evidence>
<dbReference type="InterPro" id="IPR036188">
    <property type="entry name" value="FAD/NAD-bd_sf"/>
</dbReference>
<dbReference type="PANTHER" id="PTHR42737:SF2">
    <property type="entry name" value="GLUTATHIONE REDUCTASE"/>
    <property type="match status" value="1"/>
</dbReference>
<dbReference type="GO" id="GO:0005829">
    <property type="term" value="C:cytosol"/>
    <property type="evidence" value="ECO:0007669"/>
    <property type="project" value="TreeGrafter"/>
</dbReference>
<feature type="binding site" evidence="8">
    <location>
        <begin position="173"/>
        <end position="180"/>
    </location>
    <ligand>
        <name>NAD(+)</name>
        <dbReference type="ChEBI" id="CHEBI:57540"/>
    </ligand>
</feature>
<keyword evidence="4 10" id="KW-0560">Oxidoreductase</keyword>
<dbReference type="NCBIfam" id="TIGR01421">
    <property type="entry name" value="gluta_reduc_1"/>
    <property type="match status" value="1"/>
</dbReference>
<evidence type="ECO:0000313" key="14">
    <source>
        <dbReference type="Proteomes" id="UP000198833"/>
    </source>
</evidence>
<dbReference type="FunFam" id="3.30.390.30:FF:000003">
    <property type="entry name" value="Glutathione reductase"/>
    <property type="match status" value="1"/>
</dbReference>
<dbReference type="InterPro" id="IPR006322">
    <property type="entry name" value="Glutathione_Rdtase_euk/bac"/>
</dbReference>
<dbReference type="PRINTS" id="PR00411">
    <property type="entry name" value="PNDRDTASEI"/>
</dbReference>
<comment type="cofactor">
    <cofactor evidence="8">
        <name>FAD</name>
        <dbReference type="ChEBI" id="CHEBI:57692"/>
    </cofactor>
    <text evidence="8">Binds 1 FAD per subunit.</text>
</comment>
<dbReference type="PROSITE" id="PS00076">
    <property type="entry name" value="PYRIDINE_REDOX_1"/>
    <property type="match status" value="1"/>
</dbReference>
<keyword evidence="2 10" id="KW-0285">Flavoprotein</keyword>
<evidence type="ECO:0000256" key="2">
    <source>
        <dbReference type="ARBA" id="ARBA00022630"/>
    </source>
</evidence>
<gene>
    <name evidence="13" type="ORF">SAMN04488558_1068</name>
</gene>
<dbReference type="InterPro" id="IPR023753">
    <property type="entry name" value="FAD/NAD-binding_dom"/>
</dbReference>
<evidence type="ECO:0000256" key="5">
    <source>
        <dbReference type="ARBA" id="ARBA00023157"/>
    </source>
</evidence>
<keyword evidence="8" id="KW-0547">Nucleotide-binding</keyword>
<dbReference type="Gene3D" id="3.50.50.60">
    <property type="entry name" value="FAD/NAD(P)-binding domain"/>
    <property type="match status" value="2"/>
</dbReference>
<evidence type="ECO:0000313" key="13">
    <source>
        <dbReference type="EMBL" id="SEQ16677.1"/>
    </source>
</evidence>
<dbReference type="GO" id="GO:0045454">
    <property type="term" value="P:cell redox homeostasis"/>
    <property type="evidence" value="ECO:0007669"/>
    <property type="project" value="InterPro"/>
</dbReference>
<dbReference type="NCBIfam" id="NF004776">
    <property type="entry name" value="PRK06116.1"/>
    <property type="match status" value="1"/>
</dbReference>
<dbReference type="GO" id="GO:0034599">
    <property type="term" value="P:cellular response to oxidative stress"/>
    <property type="evidence" value="ECO:0007669"/>
    <property type="project" value="TreeGrafter"/>
</dbReference>
<dbReference type="EMBL" id="FOEN01000006">
    <property type="protein sequence ID" value="SEQ16677.1"/>
    <property type="molecule type" value="Genomic_DNA"/>
</dbReference>
<keyword evidence="5" id="KW-1015">Disulfide bond</keyword>
<feature type="binding site" evidence="8">
    <location>
        <position position="261"/>
    </location>
    <ligand>
        <name>NAD(+)</name>
        <dbReference type="ChEBI" id="CHEBI:57540"/>
    </ligand>
</feature>
<protein>
    <submittedName>
        <fullName evidence="13">NADPH-glutathione reductase</fullName>
    </submittedName>
</protein>
<dbReference type="PANTHER" id="PTHR42737">
    <property type="entry name" value="GLUTATHIONE REDUCTASE"/>
    <property type="match status" value="1"/>
</dbReference>
<feature type="active site" description="Proton acceptor" evidence="7">
    <location>
        <position position="438"/>
    </location>
</feature>
<dbReference type="AlphaFoldDB" id="A0A1H9DTN6"/>
<dbReference type="RefSeq" id="WP_092571763.1">
    <property type="nucleotide sequence ID" value="NZ_FOEN01000006.1"/>
</dbReference>
<evidence type="ECO:0000259" key="11">
    <source>
        <dbReference type="Pfam" id="PF02852"/>
    </source>
</evidence>
<reference evidence="13 14" key="1">
    <citation type="submission" date="2016-10" db="EMBL/GenBank/DDBJ databases">
        <authorList>
            <person name="de Groot N.N."/>
        </authorList>
    </citation>
    <scope>NUCLEOTIDE SEQUENCE [LARGE SCALE GENOMIC DNA]</scope>
    <source>
        <strain evidence="13 14">DSM 15695</strain>
    </source>
</reference>
<dbReference type="Pfam" id="PF07992">
    <property type="entry name" value="Pyr_redox_2"/>
    <property type="match status" value="1"/>
</dbReference>
<dbReference type="Proteomes" id="UP000198833">
    <property type="component" value="Unassembled WGS sequence"/>
</dbReference>
<keyword evidence="14" id="KW-1185">Reference proteome</keyword>
<dbReference type="GO" id="GO:0050661">
    <property type="term" value="F:NADP binding"/>
    <property type="evidence" value="ECO:0007669"/>
    <property type="project" value="InterPro"/>
</dbReference>
<sequence length="449" mass="49062">MKKYDLIVLGGGSGGIASANRAGMYGANVAVIEGKDLGGTCVNRGCVPKKIGWYASQIAEASQILGPEYGFDIKVAGFDYEKFRTSRDAYIQRSRDSYLNQFEKNGVEYISAYGQFVDDHTIEADGELYQADHIIIATGGRPAPLDLPGSDLLENSDDVFEWNQLPKSIAFLGAGYVAVELAQMYQALGVETHLVIRHDRPLRSFDQMLSDNLVKHMEASNLHLHKNLSFDGFQKTSDGRIDCLKDGQVLLTVDKAVAAVGRVPNTENLGLDKTSIELDDQGYIKIDDSHQTTAKGVYAVGDVSGKIALTPVAIRAGRQVAEFLFNQAESSAIDYQNIPTVIFAHPAIGTIGYSESEAKEKFGSDQIKVYQSRFFSMYHSAGNHRQACDFKLVCLGEEEKVIGMHGIGYGVDEMIQGFGVAIKMGATKSQWDAIIAIHPTGSEEFVTMR</sequence>
<dbReference type="GO" id="GO:0004362">
    <property type="term" value="F:glutathione-disulfide reductase (NADPH) activity"/>
    <property type="evidence" value="ECO:0007669"/>
    <property type="project" value="InterPro"/>
</dbReference>
<evidence type="ECO:0000256" key="7">
    <source>
        <dbReference type="PIRSR" id="PIRSR000350-2"/>
    </source>
</evidence>
<keyword evidence="6 10" id="KW-0676">Redox-active center</keyword>
<feature type="domain" description="Pyridine nucleotide-disulphide oxidoreductase dimerisation" evidence="11">
    <location>
        <begin position="338"/>
        <end position="448"/>
    </location>
</feature>
<feature type="binding site" evidence="8">
    <location>
        <position position="302"/>
    </location>
    <ligand>
        <name>FAD</name>
        <dbReference type="ChEBI" id="CHEBI:57692"/>
    </ligand>
</feature>
<dbReference type="InterPro" id="IPR001100">
    <property type="entry name" value="Pyr_nuc-diS_OxRdtase"/>
</dbReference>
<dbReference type="GO" id="GO:0006749">
    <property type="term" value="P:glutathione metabolic process"/>
    <property type="evidence" value="ECO:0007669"/>
    <property type="project" value="InterPro"/>
</dbReference>
<keyword evidence="8" id="KW-0520">NAD</keyword>
<dbReference type="OrthoDB" id="9800167at2"/>
<dbReference type="Pfam" id="PF02852">
    <property type="entry name" value="Pyr_redox_dim"/>
    <property type="match status" value="1"/>
</dbReference>
<feature type="disulfide bond" description="Redox-active" evidence="9">
    <location>
        <begin position="41"/>
        <end position="46"/>
    </location>
</feature>
<dbReference type="InterPro" id="IPR004099">
    <property type="entry name" value="Pyr_nucl-diS_OxRdtase_dimer"/>
</dbReference>
<dbReference type="PIRSF" id="PIRSF000350">
    <property type="entry name" value="Mercury_reductase_MerA"/>
    <property type="match status" value="1"/>
</dbReference>